<evidence type="ECO:0000259" key="9">
    <source>
        <dbReference type="Pfam" id="PF07727"/>
    </source>
</evidence>
<dbReference type="InterPro" id="IPR013103">
    <property type="entry name" value="RVT_2"/>
</dbReference>
<name>A0A9N7RQW4_STRHE</name>
<proteinExistence type="predicted"/>
<evidence type="ECO:0000313" key="11">
    <source>
        <dbReference type="Proteomes" id="UP001153555"/>
    </source>
</evidence>
<dbReference type="Gene3D" id="3.10.10.10">
    <property type="entry name" value="HIV Type 1 Reverse Transcriptase, subunit A, domain 1"/>
    <property type="match status" value="1"/>
</dbReference>
<keyword evidence="4" id="KW-0540">Nuclease</keyword>
<organism evidence="10 11">
    <name type="scientific">Striga hermonthica</name>
    <name type="common">Purple witchweed</name>
    <name type="synonym">Buchnera hermonthica</name>
    <dbReference type="NCBI Taxonomy" id="68872"/>
    <lineage>
        <taxon>Eukaryota</taxon>
        <taxon>Viridiplantae</taxon>
        <taxon>Streptophyta</taxon>
        <taxon>Embryophyta</taxon>
        <taxon>Tracheophyta</taxon>
        <taxon>Spermatophyta</taxon>
        <taxon>Magnoliopsida</taxon>
        <taxon>eudicotyledons</taxon>
        <taxon>Gunneridae</taxon>
        <taxon>Pentapetalae</taxon>
        <taxon>asterids</taxon>
        <taxon>lamiids</taxon>
        <taxon>Lamiales</taxon>
        <taxon>Orobanchaceae</taxon>
        <taxon>Buchnereae</taxon>
        <taxon>Striga</taxon>
    </lineage>
</organism>
<keyword evidence="2" id="KW-0808">Transferase</keyword>
<keyword evidence="7" id="KW-0695">RNA-directed DNA polymerase</keyword>
<dbReference type="GO" id="GO:0016301">
    <property type="term" value="F:kinase activity"/>
    <property type="evidence" value="ECO:0007669"/>
    <property type="project" value="UniProtKB-KW"/>
</dbReference>
<evidence type="ECO:0000256" key="5">
    <source>
        <dbReference type="ARBA" id="ARBA00022759"/>
    </source>
</evidence>
<dbReference type="CDD" id="cd00303">
    <property type="entry name" value="retropepsin_like"/>
    <property type="match status" value="1"/>
</dbReference>
<dbReference type="InterPro" id="IPR043128">
    <property type="entry name" value="Rev_trsase/Diguanyl_cyclase"/>
</dbReference>
<dbReference type="CDD" id="cd01647">
    <property type="entry name" value="RT_LTR"/>
    <property type="match status" value="1"/>
</dbReference>
<dbReference type="GO" id="GO:0003964">
    <property type="term" value="F:RNA-directed DNA polymerase activity"/>
    <property type="evidence" value="ECO:0007669"/>
    <property type="project" value="UniProtKB-KW"/>
</dbReference>
<dbReference type="AlphaFoldDB" id="A0A9N7RQW4"/>
<evidence type="ECO:0000313" key="10">
    <source>
        <dbReference type="EMBL" id="CAA0840132.1"/>
    </source>
</evidence>
<keyword evidence="11" id="KW-1185">Reference proteome</keyword>
<dbReference type="Gene3D" id="2.40.70.10">
    <property type="entry name" value="Acid Proteases"/>
    <property type="match status" value="1"/>
</dbReference>
<evidence type="ECO:0000256" key="7">
    <source>
        <dbReference type="ARBA" id="ARBA00022918"/>
    </source>
</evidence>
<reference evidence="10" key="1">
    <citation type="submission" date="2019-12" db="EMBL/GenBank/DDBJ databases">
        <authorList>
            <person name="Scholes J."/>
        </authorList>
    </citation>
    <scope>NUCLEOTIDE SEQUENCE</scope>
</reference>
<feature type="non-terminal residue" evidence="10">
    <location>
        <position position="1"/>
    </location>
</feature>
<evidence type="ECO:0000256" key="4">
    <source>
        <dbReference type="ARBA" id="ARBA00022722"/>
    </source>
</evidence>
<protein>
    <submittedName>
        <fullName evidence="10">Cysteine-rich RLK (RECEPTOR-like protein kinase) 8</fullName>
    </submittedName>
</protein>
<evidence type="ECO:0000256" key="2">
    <source>
        <dbReference type="ARBA" id="ARBA00022679"/>
    </source>
</evidence>
<dbReference type="FunFam" id="3.10.10.10:FF:000007">
    <property type="entry name" value="Retrovirus-related Pol polyprotein from transposon 17.6-like Protein"/>
    <property type="match status" value="1"/>
</dbReference>
<dbReference type="PANTHER" id="PTHR24559">
    <property type="entry name" value="TRANSPOSON TY3-I GAG-POL POLYPROTEIN"/>
    <property type="match status" value="1"/>
</dbReference>
<dbReference type="SUPFAM" id="SSF50630">
    <property type="entry name" value="Acid proteases"/>
    <property type="match status" value="1"/>
</dbReference>
<keyword evidence="1" id="KW-0645">Protease</keyword>
<dbReference type="OrthoDB" id="3262920at2759"/>
<evidence type="ECO:0000256" key="3">
    <source>
        <dbReference type="ARBA" id="ARBA00022695"/>
    </source>
</evidence>
<keyword evidence="3" id="KW-0548">Nucleotidyltransferase</keyword>
<comment type="caution">
    <text evidence="10">The sequence shown here is derived from an EMBL/GenBank/DDBJ whole genome shotgun (WGS) entry which is preliminary data.</text>
</comment>
<dbReference type="Pfam" id="PF07727">
    <property type="entry name" value="RVT_2"/>
    <property type="match status" value="1"/>
</dbReference>
<dbReference type="InterPro" id="IPR021109">
    <property type="entry name" value="Peptidase_aspartic_dom_sf"/>
</dbReference>
<evidence type="ECO:0000256" key="6">
    <source>
        <dbReference type="ARBA" id="ARBA00022801"/>
    </source>
</evidence>
<dbReference type="Gene3D" id="3.30.70.270">
    <property type="match status" value="1"/>
</dbReference>
<dbReference type="Proteomes" id="UP001153555">
    <property type="component" value="Unassembled WGS sequence"/>
</dbReference>
<evidence type="ECO:0000259" key="8">
    <source>
        <dbReference type="Pfam" id="PF00078"/>
    </source>
</evidence>
<feature type="non-terminal residue" evidence="10">
    <location>
        <position position="583"/>
    </location>
</feature>
<dbReference type="PANTHER" id="PTHR24559:SF434">
    <property type="entry name" value="RNA-DIRECTED DNA POLYMERASE HOMOLOG"/>
    <property type="match status" value="1"/>
</dbReference>
<dbReference type="InterPro" id="IPR053134">
    <property type="entry name" value="RNA-dir_DNA_polymerase"/>
</dbReference>
<accession>A0A9N7RQW4</accession>
<gene>
    <name evidence="10" type="ORF">SHERM_06559</name>
</gene>
<feature type="domain" description="Reverse transcriptase Ty1/copia-type" evidence="9">
    <location>
        <begin position="98"/>
        <end position="272"/>
    </location>
</feature>
<keyword evidence="6" id="KW-0378">Hydrolase</keyword>
<dbReference type="GO" id="GO:0006508">
    <property type="term" value="P:proteolysis"/>
    <property type="evidence" value="ECO:0007669"/>
    <property type="project" value="UniProtKB-KW"/>
</dbReference>
<dbReference type="Pfam" id="PF08284">
    <property type="entry name" value="RVP_2"/>
    <property type="match status" value="1"/>
</dbReference>
<dbReference type="GO" id="GO:0008233">
    <property type="term" value="F:peptidase activity"/>
    <property type="evidence" value="ECO:0007669"/>
    <property type="project" value="UniProtKB-KW"/>
</dbReference>
<dbReference type="InterPro" id="IPR000477">
    <property type="entry name" value="RT_dom"/>
</dbReference>
<evidence type="ECO:0000256" key="1">
    <source>
        <dbReference type="ARBA" id="ARBA00022670"/>
    </source>
</evidence>
<sequence length="583" mass="66252">HVLEELKGVSTSILSALNITPQSTTTRITNDAPEQVVPRRSGRVVRQPERFMGLGESSEAVLDVLESDPWTYNEALQDRDAESWQKAMKSEIESMDSNQVWGLVEPPSGVRAIGCKWVYKRKSGADGKVETFKARLVAKGYTQKEGIDYEVTFSSVAMLKSIRILLAMAAHMDYEIWQIDVKTAFLNRNLDEDIFMQQLEGFIAKGQEQLVCKLKRSIYGLKQASRSWNIGFYEVVQSYGFTQCPDEHCVYKKSNGNVVVFLVLYMHAMAGIRGPRTMRLSARVKDRRVMVLVDNGSSHNFINADLSQKLNLPTTKIETFEVRVANGERLQCTESFRKVPIKFQGVTIKADLYALPLIGPDVVLGVQWLEGLGKVTTDYRTGVMDKEPHTEEAGQQQGDVRELLKEFEGVLGEPKGLPPHREFDHRIPLINEQHAVHVHPYRYAHFQKTEIERQVAEMLESGLIQHCKSLFSSPVLLAKKKDGTWGFCTDYRALNAVTIKDRFPIPSVDDMLDELAGSRYFSKLDLRAGYHQIRLHKADIPKTAFHTHQGHYEYLVMLFGLCNAPSTFQFAMNSVFKEHLRKF</sequence>
<feature type="domain" description="Reverse transcriptase" evidence="8">
    <location>
        <begin position="479"/>
        <end position="579"/>
    </location>
</feature>
<dbReference type="InterPro" id="IPR043502">
    <property type="entry name" value="DNA/RNA_pol_sf"/>
</dbReference>
<dbReference type="EMBL" id="CACSLK010031729">
    <property type="protein sequence ID" value="CAA0840132.1"/>
    <property type="molecule type" value="Genomic_DNA"/>
</dbReference>
<keyword evidence="5" id="KW-0255">Endonuclease</keyword>
<dbReference type="GO" id="GO:0004519">
    <property type="term" value="F:endonuclease activity"/>
    <property type="evidence" value="ECO:0007669"/>
    <property type="project" value="UniProtKB-KW"/>
</dbReference>
<dbReference type="SUPFAM" id="SSF56672">
    <property type="entry name" value="DNA/RNA polymerases"/>
    <property type="match status" value="1"/>
</dbReference>
<dbReference type="Pfam" id="PF00078">
    <property type="entry name" value="RVT_1"/>
    <property type="match status" value="1"/>
</dbReference>
<keyword evidence="10" id="KW-0418">Kinase</keyword>